<dbReference type="eggNOG" id="COG0515">
    <property type="taxonomic scope" value="Bacteria"/>
</dbReference>
<dbReference type="InterPro" id="IPR017441">
    <property type="entry name" value="Protein_kinase_ATP_BS"/>
</dbReference>
<organism evidence="8 9">
    <name type="scientific">Sorangium cellulosum So0157-2</name>
    <dbReference type="NCBI Taxonomy" id="1254432"/>
    <lineage>
        <taxon>Bacteria</taxon>
        <taxon>Pseudomonadati</taxon>
        <taxon>Myxococcota</taxon>
        <taxon>Polyangia</taxon>
        <taxon>Polyangiales</taxon>
        <taxon>Polyangiaceae</taxon>
        <taxon>Sorangium</taxon>
    </lineage>
</organism>
<dbReference type="PROSITE" id="PS00107">
    <property type="entry name" value="PROTEIN_KINASE_ATP"/>
    <property type="match status" value="1"/>
</dbReference>
<feature type="binding site" evidence="5">
    <location>
        <position position="48"/>
    </location>
    <ligand>
        <name>ATP</name>
        <dbReference type="ChEBI" id="CHEBI:30616"/>
    </ligand>
</feature>
<evidence type="ECO:0000256" key="6">
    <source>
        <dbReference type="SAM" id="MobiDB-lite"/>
    </source>
</evidence>
<evidence type="ECO:0000256" key="2">
    <source>
        <dbReference type="ARBA" id="ARBA00022741"/>
    </source>
</evidence>
<evidence type="ECO:0000256" key="3">
    <source>
        <dbReference type="ARBA" id="ARBA00022777"/>
    </source>
</evidence>
<dbReference type="HOGENOM" id="CLU_000288_63_44_7"/>
<accession>S4XTK7</accession>
<dbReference type="KEGG" id="scu:SCE1572_14925"/>
<dbReference type="GO" id="GO:0005524">
    <property type="term" value="F:ATP binding"/>
    <property type="evidence" value="ECO:0007669"/>
    <property type="project" value="UniProtKB-UniRule"/>
</dbReference>
<protein>
    <recommendedName>
        <fullName evidence="7">Protein kinase domain-containing protein</fullName>
    </recommendedName>
</protein>
<dbReference type="Proteomes" id="UP000014803">
    <property type="component" value="Chromosome"/>
</dbReference>
<evidence type="ECO:0000259" key="7">
    <source>
        <dbReference type="PROSITE" id="PS50011"/>
    </source>
</evidence>
<dbReference type="InterPro" id="IPR000719">
    <property type="entry name" value="Prot_kinase_dom"/>
</dbReference>
<dbReference type="Gene3D" id="3.30.200.20">
    <property type="entry name" value="Phosphorylase Kinase, domain 1"/>
    <property type="match status" value="1"/>
</dbReference>
<evidence type="ECO:0000256" key="5">
    <source>
        <dbReference type="PROSITE-ProRule" id="PRU10141"/>
    </source>
</evidence>
<keyword evidence="1" id="KW-0808">Transferase</keyword>
<name>S4XTK7_SORCE</name>
<sequence length="592" mass="60163">MSMPDDLPLQTGDVLKGKYRVVRVIGAGGMGAVLEAHHLVLNQRVALKLVLPDAAKRDGSVQRFLREARAASSLRSEHVARVLDVDTLDGGLPYLVMDLLEGADLAARLRAEGRLPIEEACEIGVQICEALSEAHARGIVHRDIKPGNLFVTRRADGSPLVKVLDFGIAKHLGPAEAMGAESLTSQNALVGSPLYMSPEQMRSSRGVDTRSDLWSLGVALYQALSGKLPFEAETFGELILCVMQERPAPLSSLRGELPEALSRAVMRCLERNPDDRWQDVAALAVALAPFAPARCRPLVDRAQATLAASERGSRPALPDGRPPAVDLAPAAGFGLATTLPAASALPVSSTLPASPFVCAAAAPPADSSQRRSAAAGPGAEDPGQPAERPGEAELAAAPGTKGASAPTMTQTAEPWSDSRRPPEGRAPPRGLQRAGAASAIAGLAVAALLWARQRPAAETADTAAAGPSPPPAQAAPEPIEARSGPEPVRAQPAPDPRPPLDDTATASPAPAPATSIAPAPAALAAAPGPAAAPPARSAPARAGASPPDARPAASAAAAPRPAAPLPGASASTAASAAGAPAGDGVPNYGGRK</sequence>
<dbReference type="PANTHER" id="PTHR43289:SF6">
    <property type="entry name" value="SERINE_THREONINE-PROTEIN KINASE NEKL-3"/>
    <property type="match status" value="1"/>
</dbReference>
<dbReference type="PANTHER" id="PTHR43289">
    <property type="entry name" value="MITOGEN-ACTIVATED PROTEIN KINASE KINASE KINASE 20-RELATED"/>
    <property type="match status" value="1"/>
</dbReference>
<dbReference type="PROSITE" id="PS00108">
    <property type="entry name" value="PROTEIN_KINASE_ST"/>
    <property type="match status" value="1"/>
</dbReference>
<dbReference type="OrthoDB" id="9779541at2"/>
<dbReference type="Gene3D" id="1.10.510.10">
    <property type="entry name" value="Transferase(Phosphotransferase) domain 1"/>
    <property type="match status" value="1"/>
</dbReference>
<feature type="region of interest" description="Disordered" evidence="6">
    <location>
        <begin position="454"/>
        <end position="592"/>
    </location>
</feature>
<gene>
    <name evidence="8" type="ORF">SCE1572_14925</name>
</gene>
<keyword evidence="3" id="KW-0418">Kinase</keyword>
<dbReference type="RefSeq" id="WP_020734947.1">
    <property type="nucleotide sequence ID" value="NC_021658.1"/>
</dbReference>
<feature type="compositionally biased region" description="Low complexity" evidence="6">
    <location>
        <begin position="454"/>
        <end position="466"/>
    </location>
</feature>
<dbReference type="SMART" id="SM00220">
    <property type="entry name" value="S_TKc"/>
    <property type="match status" value="1"/>
</dbReference>
<reference evidence="8 9" key="1">
    <citation type="journal article" date="2013" name="Sci. Rep.">
        <title>Extraordinary expansion of a Sorangium cellulosum genome from an alkaline milieu.</title>
        <authorList>
            <person name="Han K."/>
            <person name="Li Z.F."/>
            <person name="Peng R."/>
            <person name="Zhu L.P."/>
            <person name="Zhou T."/>
            <person name="Wang L.G."/>
            <person name="Li S.G."/>
            <person name="Zhang X.B."/>
            <person name="Hu W."/>
            <person name="Wu Z.H."/>
            <person name="Qin N."/>
            <person name="Li Y.Z."/>
        </authorList>
    </citation>
    <scope>NUCLEOTIDE SEQUENCE [LARGE SCALE GENOMIC DNA]</scope>
    <source>
        <strain evidence="8 9">So0157-2</strain>
    </source>
</reference>
<feature type="compositionally biased region" description="Low complexity" evidence="6">
    <location>
        <begin position="501"/>
        <end position="580"/>
    </location>
</feature>
<proteinExistence type="predicted"/>
<feature type="region of interest" description="Disordered" evidence="6">
    <location>
        <begin position="366"/>
        <end position="436"/>
    </location>
</feature>
<evidence type="ECO:0000313" key="8">
    <source>
        <dbReference type="EMBL" id="AGP35701.1"/>
    </source>
</evidence>
<dbReference type="STRING" id="1254432.SCE1572_14925"/>
<dbReference type="AlphaFoldDB" id="S4XTK7"/>
<keyword evidence="4 5" id="KW-0067">ATP-binding</keyword>
<dbReference type="PATRIC" id="fig|1254432.3.peg.3361"/>
<dbReference type="CDD" id="cd14014">
    <property type="entry name" value="STKc_PknB_like"/>
    <property type="match status" value="1"/>
</dbReference>
<dbReference type="SUPFAM" id="SSF56112">
    <property type="entry name" value="Protein kinase-like (PK-like)"/>
    <property type="match status" value="1"/>
</dbReference>
<dbReference type="PROSITE" id="PS50011">
    <property type="entry name" value="PROTEIN_KINASE_DOM"/>
    <property type="match status" value="1"/>
</dbReference>
<evidence type="ECO:0000256" key="4">
    <source>
        <dbReference type="ARBA" id="ARBA00022840"/>
    </source>
</evidence>
<evidence type="ECO:0000313" key="9">
    <source>
        <dbReference type="Proteomes" id="UP000014803"/>
    </source>
</evidence>
<dbReference type="InterPro" id="IPR011009">
    <property type="entry name" value="Kinase-like_dom_sf"/>
</dbReference>
<evidence type="ECO:0000256" key="1">
    <source>
        <dbReference type="ARBA" id="ARBA00022679"/>
    </source>
</evidence>
<dbReference type="EMBL" id="CP003969">
    <property type="protein sequence ID" value="AGP35701.1"/>
    <property type="molecule type" value="Genomic_DNA"/>
</dbReference>
<dbReference type="InterPro" id="IPR008271">
    <property type="entry name" value="Ser/Thr_kinase_AS"/>
</dbReference>
<dbReference type="Pfam" id="PF00069">
    <property type="entry name" value="Pkinase"/>
    <property type="match status" value="1"/>
</dbReference>
<feature type="domain" description="Protein kinase" evidence="7">
    <location>
        <begin position="19"/>
        <end position="291"/>
    </location>
</feature>
<dbReference type="GO" id="GO:0004674">
    <property type="term" value="F:protein serine/threonine kinase activity"/>
    <property type="evidence" value="ECO:0007669"/>
    <property type="project" value="TreeGrafter"/>
</dbReference>
<feature type="compositionally biased region" description="Low complexity" evidence="6">
    <location>
        <begin position="427"/>
        <end position="436"/>
    </location>
</feature>
<keyword evidence="2 5" id="KW-0547">Nucleotide-binding</keyword>